<protein>
    <submittedName>
        <fullName evidence="1">Uncharacterized protein</fullName>
    </submittedName>
</protein>
<sequence length="37" mass="4431">MKNLFVLKENRTYGSNSFNQSEHPFLKKEIQTCRLND</sequence>
<comment type="caution">
    <text evidence="1">The sequence shown here is derived from an EMBL/GenBank/DDBJ whole genome shotgun (WGS) entry which is preliminary data.</text>
</comment>
<dbReference type="AlphaFoldDB" id="A0A2T5GEJ5"/>
<organism evidence="1 2">
    <name type="scientific">Hydrogenibacillus schlegelii</name>
    <name type="common">Bacillus schlegelii</name>
    <dbReference type="NCBI Taxonomy" id="1484"/>
    <lineage>
        <taxon>Bacteria</taxon>
        <taxon>Bacillati</taxon>
        <taxon>Bacillota</taxon>
        <taxon>Bacilli</taxon>
        <taxon>Bacillales</taxon>
        <taxon>Bacillales Family X. Incertae Sedis</taxon>
        <taxon>Hydrogenibacillus</taxon>
    </lineage>
</organism>
<dbReference type="Proteomes" id="UP000244180">
    <property type="component" value="Unassembled WGS sequence"/>
</dbReference>
<evidence type="ECO:0000313" key="2">
    <source>
        <dbReference type="Proteomes" id="UP000244180"/>
    </source>
</evidence>
<gene>
    <name evidence="1" type="ORF">HSCHL_0197</name>
</gene>
<reference evidence="1 2" key="1">
    <citation type="submission" date="2017-08" db="EMBL/GenBank/DDBJ databases">
        <title>Burning lignite coal seam in the remote Altai Mountains harbors a hydrogen-driven thermophilic microbial community.</title>
        <authorList>
            <person name="Kadnikov V.V."/>
            <person name="Mardanov A.V."/>
            <person name="Ivasenko D."/>
            <person name="Beletsky A.V."/>
            <person name="Karnachuk O.V."/>
            <person name="Ravin N.V."/>
        </authorList>
    </citation>
    <scope>NUCLEOTIDE SEQUENCE [LARGE SCALE GENOMIC DNA]</scope>
    <source>
        <strain evidence="1">AL33</strain>
    </source>
</reference>
<dbReference type="EMBL" id="PEBV01000003">
    <property type="protein sequence ID" value="PTQ54618.1"/>
    <property type="molecule type" value="Genomic_DNA"/>
</dbReference>
<proteinExistence type="predicted"/>
<name>A0A2T5GEJ5_HYDSH</name>
<evidence type="ECO:0000313" key="1">
    <source>
        <dbReference type="EMBL" id="PTQ54618.1"/>
    </source>
</evidence>
<accession>A0A2T5GEJ5</accession>